<name>A0A9P0P8M5_ACAOB</name>
<evidence type="ECO:0000313" key="2">
    <source>
        <dbReference type="EMBL" id="CAH1973252.1"/>
    </source>
</evidence>
<evidence type="ECO:0000313" key="3">
    <source>
        <dbReference type="Proteomes" id="UP001152888"/>
    </source>
</evidence>
<organism evidence="2 3">
    <name type="scientific">Acanthoscelides obtectus</name>
    <name type="common">Bean weevil</name>
    <name type="synonym">Bruchus obtectus</name>
    <dbReference type="NCBI Taxonomy" id="200917"/>
    <lineage>
        <taxon>Eukaryota</taxon>
        <taxon>Metazoa</taxon>
        <taxon>Ecdysozoa</taxon>
        <taxon>Arthropoda</taxon>
        <taxon>Hexapoda</taxon>
        <taxon>Insecta</taxon>
        <taxon>Pterygota</taxon>
        <taxon>Neoptera</taxon>
        <taxon>Endopterygota</taxon>
        <taxon>Coleoptera</taxon>
        <taxon>Polyphaga</taxon>
        <taxon>Cucujiformia</taxon>
        <taxon>Chrysomeloidea</taxon>
        <taxon>Chrysomelidae</taxon>
        <taxon>Bruchinae</taxon>
        <taxon>Bruchini</taxon>
        <taxon>Acanthoscelides</taxon>
    </lineage>
</organism>
<protein>
    <submittedName>
        <fullName evidence="2">Uncharacterized protein</fullName>
    </submittedName>
</protein>
<sequence length="70" mass="8079">MPRWLRRYLCILRDMLTHLQTVDGSWCTSIFGTLAFASGRHADVTTAEKQRRRSEGLLRGPSSKTHIYTK</sequence>
<gene>
    <name evidence="2" type="ORF">ACAOBT_LOCUS10449</name>
</gene>
<feature type="region of interest" description="Disordered" evidence="1">
    <location>
        <begin position="45"/>
        <end position="70"/>
    </location>
</feature>
<reference evidence="2" key="1">
    <citation type="submission" date="2022-03" db="EMBL/GenBank/DDBJ databases">
        <authorList>
            <person name="Sayadi A."/>
        </authorList>
    </citation>
    <scope>NUCLEOTIDE SEQUENCE</scope>
</reference>
<keyword evidence="3" id="KW-1185">Reference proteome</keyword>
<dbReference type="AlphaFoldDB" id="A0A9P0P8M5"/>
<proteinExistence type="predicted"/>
<dbReference type="Proteomes" id="UP001152888">
    <property type="component" value="Unassembled WGS sequence"/>
</dbReference>
<accession>A0A9P0P8M5</accession>
<feature type="compositionally biased region" description="Basic and acidic residues" evidence="1">
    <location>
        <begin position="45"/>
        <end position="56"/>
    </location>
</feature>
<comment type="caution">
    <text evidence="2">The sequence shown here is derived from an EMBL/GenBank/DDBJ whole genome shotgun (WGS) entry which is preliminary data.</text>
</comment>
<evidence type="ECO:0000256" key="1">
    <source>
        <dbReference type="SAM" id="MobiDB-lite"/>
    </source>
</evidence>
<dbReference type="EMBL" id="CAKOFQ010006806">
    <property type="protein sequence ID" value="CAH1973252.1"/>
    <property type="molecule type" value="Genomic_DNA"/>
</dbReference>